<evidence type="ECO:0000256" key="1">
    <source>
        <dbReference type="ARBA" id="ARBA00022741"/>
    </source>
</evidence>
<accession>A0AAW1S1K1</accession>
<dbReference type="SMART" id="SM00220">
    <property type="entry name" value="S_TKc"/>
    <property type="match status" value="1"/>
</dbReference>
<dbReference type="Pfam" id="PF07714">
    <property type="entry name" value="PK_Tyr_Ser-Thr"/>
    <property type="match status" value="1"/>
</dbReference>
<dbReference type="InterPro" id="IPR008271">
    <property type="entry name" value="Ser/Thr_kinase_AS"/>
</dbReference>
<name>A0AAW1S1K1_9CHLO</name>
<keyword evidence="2" id="KW-0067">ATP-binding</keyword>
<dbReference type="AlphaFoldDB" id="A0AAW1S1K1"/>
<keyword evidence="1" id="KW-0547">Nucleotide-binding</keyword>
<dbReference type="InterPro" id="IPR011009">
    <property type="entry name" value="Kinase-like_dom_sf"/>
</dbReference>
<dbReference type="Gene3D" id="1.10.510.10">
    <property type="entry name" value="Transferase(Phosphotransferase) domain 1"/>
    <property type="match status" value="1"/>
</dbReference>
<organism evidence="4 5">
    <name type="scientific">Elliptochloris bilobata</name>
    <dbReference type="NCBI Taxonomy" id="381761"/>
    <lineage>
        <taxon>Eukaryota</taxon>
        <taxon>Viridiplantae</taxon>
        <taxon>Chlorophyta</taxon>
        <taxon>core chlorophytes</taxon>
        <taxon>Trebouxiophyceae</taxon>
        <taxon>Trebouxiophyceae incertae sedis</taxon>
        <taxon>Elliptochloris clade</taxon>
        <taxon>Elliptochloris</taxon>
    </lineage>
</organism>
<dbReference type="InterPro" id="IPR001245">
    <property type="entry name" value="Ser-Thr/Tyr_kinase_cat_dom"/>
</dbReference>
<dbReference type="Gene3D" id="3.30.200.20">
    <property type="entry name" value="Phosphorylase Kinase, domain 1"/>
    <property type="match status" value="1"/>
</dbReference>
<dbReference type="PRINTS" id="PR00109">
    <property type="entry name" value="TYRKINASE"/>
</dbReference>
<keyword evidence="5" id="KW-1185">Reference proteome</keyword>
<dbReference type="EMBL" id="JALJOU010000017">
    <property type="protein sequence ID" value="KAK9839216.1"/>
    <property type="molecule type" value="Genomic_DNA"/>
</dbReference>
<evidence type="ECO:0000259" key="3">
    <source>
        <dbReference type="PROSITE" id="PS50011"/>
    </source>
</evidence>
<dbReference type="GO" id="GO:0005524">
    <property type="term" value="F:ATP binding"/>
    <property type="evidence" value="ECO:0007669"/>
    <property type="project" value="UniProtKB-KW"/>
</dbReference>
<dbReference type="InterPro" id="IPR000719">
    <property type="entry name" value="Prot_kinase_dom"/>
</dbReference>
<proteinExistence type="predicted"/>
<comment type="caution">
    <text evidence="4">The sequence shown here is derived from an EMBL/GenBank/DDBJ whole genome shotgun (WGS) entry which is preliminary data.</text>
</comment>
<evidence type="ECO:0000313" key="5">
    <source>
        <dbReference type="Proteomes" id="UP001445335"/>
    </source>
</evidence>
<reference evidence="4 5" key="1">
    <citation type="journal article" date="2024" name="Nat. Commun.">
        <title>Phylogenomics reveals the evolutionary origins of lichenization in chlorophyte algae.</title>
        <authorList>
            <person name="Puginier C."/>
            <person name="Libourel C."/>
            <person name="Otte J."/>
            <person name="Skaloud P."/>
            <person name="Haon M."/>
            <person name="Grisel S."/>
            <person name="Petersen M."/>
            <person name="Berrin J.G."/>
            <person name="Delaux P.M."/>
            <person name="Dal Grande F."/>
            <person name="Keller J."/>
        </authorList>
    </citation>
    <scope>NUCLEOTIDE SEQUENCE [LARGE SCALE GENOMIC DNA]</scope>
    <source>
        <strain evidence="4 5">SAG 245.80</strain>
    </source>
</reference>
<dbReference type="PANTHER" id="PTHR44329">
    <property type="entry name" value="SERINE/THREONINE-PROTEIN KINASE TNNI3K-RELATED"/>
    <property type="match status" value="1"/>
</dbReference>
<feature type="domain" description="Protein kinase" evidence="3">
    <location>
        <begin position="236"/>
        <end position="488"/>
    </location>
</feature>
<dbReference type="GO" id="GO:0004674">
    <property type="term" value="F:protein serine/threonine kinase activity"/>
    <property type="evidence" value="ECO:0007669"/>
    <property type="project" value="TreeGrafter"/>
</dbReference>
<dbReference type="PANTHER" id="PTHR44329:SF298">
    <property type="entry name" value="MIXED LINEAGE KINASE DOMAIN-LIKE PROTEIN"/>
    <property type="match status" value="1"/>
</dbReference>
<dbReference type="PROSITE" id="PS00108">
    <property type="entry name" value="PROTEIN_KINASE_ST"/>
    <property type="match status" value="1"/>
</dbReference>
<protein>
    <recommendedName>
        <fullName evidence="3">Protein kinase domain-containing protein</fullName>
    </recommendedName>
</protein>
<dbReference type="CDD" id="cd13999">
    <property type="entry name" value="STKc_MAP3K-like"/>
    <property type="match status" value="1"/>
</dbReference>
<gene>
    <name evidence="4" type="ORF">WJX81_001874</name>
</gene>
<evidence type="ECO:0000256" key="2">
    <source>
        <dbReference type="ARBA" id="ARBA00022840"/>
    </source>
</evidence>
<dbReference type="InterPro" id="IPR051681">
    <property type="entry name" value="Ser/Thr_Kinases-Pseudokinases"/>
</dbReference>
<dbReference type="PROSITE" id="PS50011">
    <property type="entry name" value="PROTEIN_KINASE_DOM"/>
    <property type="match status" value="1"/>
</dbReference>
<dbReference type="Proteomes" id="UP001445335">
    <property type="component" value="Unassembled WGS sequence"/>
</dbReference>
<evidence type="ECO:0000313" key="4">
    <source>
        <dbReference type="EMBL" id="KAK9839216.1"/>
    </source>
</evidence>
<dbReference type="SUPFAM" id="SSF56112">
    <property type="entry name" value="Protein kinase-like (PK-like)"/>
    <property type="match status" value="1"/>
</dbReference>
<sequence length="560" mass="59998">MGKDFGFRVRRGSLAAAGPHEAGRRHKCVRQTLAPHAAGKAREAIAPRFGRACQDCRVVTQTATPRAQLARQASPRKRGLDRCRIRAAARLPLQTLRGLGVARLQAAPGGLAAALVEQTLRAMPCRPDAVSHIQGPFLEVSKVDARSVDVRVISQFRAHFDRLGPLERASLHIEPIGSPLAHAVAAADATRPAPATLADVGRTPLRQAARMTLLSPAASGAAGADLQRWEVDPKRVILGERLAVGGFAEVFVGKYEGTVVAVKVLLSDDAAMRRLMEREAGVLALLRHPNLLLFIGFCGAPRPAILSEFMHRGSLFDVLRKAGRSDARLARSVAVSVARGMAYLHSRQPPILHKDLKSPNILVDNNWRVKVADFGLAQMRSNVLPSTGAGFGTPEWMAPEVLRCQACDERSDVYSYGVVLWELLTGDVPWVKLHPMQVVGAVAFQGARLSLPERGDACLLELCGQCMESDPAQRPTFPAMVARLEAEFGSDVPFDGDVCASSGTRTARARALAQSGFWSSASTPAAAQQRGPSLYPMRSYASLGKPPLSPARSAGAAPPV</sequence>